<dbReference type="SMART" id="SM00387">
    <property type="entry name" value="HATPase_c"/>
    <property type="match status" value="1"/>
</dbReference>
<comment type="subcellular location">
    <subcellularLocation>
        <location evidence="2">Membrane</location>
    </subcellularLocation>
</comment>
<dbReference type="CDD" id="cd00082">
    <property type="entry name" value="HisKA"/>
    <property type="match status" value="1"/>
</dbReference>
<dbReference type="InterPro" id="IPR003594">
    <property type="entry name" value="HATPase_dom"/>
</dbReference>
<dbReference type="AlphaFoldDB" id="D8PDI9"/>
<dbReference type="PANTHER" id="PTHR45436:SF5">
    <property type="entry name" value="SENSOR HISTIDINE KINASE TRCS"/>
    <property type="match status" value="1"/>
</dbReference>
<evidence type="ECO:0000313" key="14">
    <source>
        <dbReference type="EMBL" id="CBK41298.1"/>
    </source>
</evidence>
<evidence type="ECO:0000256" key="8">
    <source>
        <dbReference type="ARBA" id="ARBA00022989"/>
    </source>
</evidence>
<feature type="domain" description="HAMP" evidence="13">
    <location>
        <begin position="196"/>
        <end position="249"/>
    </location>
</feature>
<evidence type="ECO:0000256" key="5">
    <source>
        <dbReference type="ARBA" id="ARBA00022679"/>
    </source>
</evidence>
<dbReference type="OrthoDB" id="9763461at2"/>
<comment type="catalytic activity">
    <reaction evidence="1">
        <text>ATP + protein L-histidine = ADP + protein N-phospho-L-histidine.</text>
        <dbReference type="EC" id="2.7.13.3"/>
    </reaction>
</comment>
<evidence type="ECO:0000256" key="7">
    <source>
        <dbReference type="ARBA" id="ARBA00022777"/>
    </source>
</evidence>
<keyword evidence="5 14" id="KW-0808">Transferase</keyword>
<proteinExistence type="predicted"/>
<dbReference type="FunFam" id="3.30.565.10:FF:000006">
    <property type="entry name" value="Sensor histidine kinase WalK"/>
    <property type="match status" value="1"/>
</dbReference>
<gene>
    <name evidence="14" type="ORF">NIDE1563</name>
</gene>
<protein>
    <recommendedName>
        <fullName evidence="3">histidine kinase</fullName>
        <ecNumber evidence="3">2.7.13.3</ecNumber>
    </recommendedName>
</protein>
<dbReference type="Gene3D" id="3.30.565.10">
    <property type="entry name" value="Histidine kinase-like ATPase, C-terminal domain"/>
    <property type="match status" value="1"/>
</dbReference>
<evidence type="ECO:0000256" key="10">
    <source>
        <dbReference type="ARBA" id="ARBA00023136"/>
    </source>
</evidence>
<feature type="domain" description="Histidine kinase" evidence="12">
    <location>
        <begin position="257"/>
        <end position="473"/>
    </location>
</feature>
<dbReference type="InterPro" id="IPR003660">
    <property type="entry name" value="HAMP_dom"/>
</dbReference>
<dbReference type="SUPFAM" id="SSF47384">
    <property type="entry name" value="Homodimeric domain of signal transducing histidine kinase"/>
    <property type="match status" value="1"/>
</dbReference>
<dbReference type="PRINTS" id="PR00344">
    <property type="entry name" value="BCTRLSENSOR"/>
</dbReference>
<evidence type="ECO:0000259" key="13">
    <source>
        <dbReference type="PROSITE" id="PS50885"/>
    </source>
</evidence>
<dbReference type="Pfam" id="PF00512">
    <property type="entry name" value="HisKA"/>
    <property type="match status" value="1"/>
</dbReference>
<organism evidence="14 15">
    <name type="scientific">Nitrospira defluvii</name>
    <dbReference type="NCBI Taxonomy" id="330214"/>
    <lineage>
        <taxon>Bacteria</taxon>
        <taxon>Pseudomonadati</taxon>
        <taxon>Nitrospirota</taxon>
        <taxon>Nitrospiria</taxon>
        <taxon>Nitrospirales</taxon>
        <taxon>Nitrospiraceae</taxon>
        <taxon>Nitrospira</taxon>
    </lineage>
</organism>
<dbReference type="eggNOG" id="COG5002">
    <property type="taxonomic scope" value="Bacteria"/>
</dbReference>
<keyword evidence="4" id="KW-0597">Phosphoprotein</keyword>
<keyword evidence="8 11" id="KW-1133">Transmembrane helix</keyword>
<dbReference type="EC" id="2.7.13.3" evidence="3"/>
<dbReference type="STRING" id="330214.NIDE1563"/>
<name>D8PDI9_9BACT</name>
<feature type="transmembrane region" description="Helical" evidence="11">
    <location>
        <begin position="172"/>
        <end position="199"/>
    </location>
</feature>
<dbReference type="KEGG" id="nde:NIDE1563"/>
<feature type="transmembrane region" description="Helical" evidence="11">
    <location>
        <begin position="12"/>
        <end position="31"/>
    </location>
</feature>
<dbReference type="GO" id="GO:0005886">
    <property type="term" value="C:plasma membrane"/>
    <property type="evidence" value="ECO:0007669"/>
    <property type="project" value="TreeGrafter"/>
</dbReference>
<evidence type="ECO:0000256" key="9">
    <source>
        <dbReference type="ARBA" id="ARBA00023012"/>
    </source>
</evidence>
<dbReference type="PROSITE" id="PS50109">
    <property type="entry name" value="HIS_KIN"/>
    <property type="match status" value="1"/>
</dbReference>
<dbReference type="Pfam" id="PF00672">
    <property type="entry name" value="HAMP"/>
    <property type="match status" value="1"/>
</dbReference>
<dbReference type="HOGENOM" id="CLU_000445_89_6_0"/>
<evidence type="ECO:0000256" key="6">
    <source>
        <dbReference type="ARBA" id="ARBA00022692"/>
    </source>
</evidence>
<keyword evidence="7 14" id="KW-0418">Kinase</keyword>
<dbReference type="InterPro" id="IPR050428">
    <property type="entry name" value="TCS_sensor_his_kinase"/>
</dbReference>
<keyword evidence="10 11" id="KW-0472">Membrane</keyword>
<dbReference type="CDD" id="cd00075">
    <property type="entry name" value="HATPase"/>
    <property type="match status" value="1"/>
</dbReference>
<dbReference type="InterPro" id="IPR036890">
    <property type="entry name" value="HATPase_C_sf"/>
</dbReference>
<dbReference type="InterPro" id="IPR036097">
    <property type="entry name" value="HisK_dim/P_sf"/>
</dbReference>
<keyword evidence="6 11" id="KW-0812">Transmembrane</keyword>
<evidence type="ECO:0000256" key="2">
    <source>
        <dbReference type="ARBA" id="ARBA00004370"/>
    </source>
</evidence>
<keyword evidence="15" id="KW-1185">Reference proteome</keyword>
<evidence type="ECO:0000313" key="15">
    <source>
        <dbReference type="Proteomes" id="UP000001660"/>
    </source>
</evidence>
<dbReference type="CDD" id="cd06225">
    <property type="entry name" value="HAMP"/>
    <property type="match status" value="1"/>
</dbReference>
<dbReference type="SMART" id="SM00388">
    <property type="entry name" value="HisKA"/>
    <property type="match status" value="1"/>
</dbReference>
<keyword evidence="9" id="KW-0902">Two-component regulatory system</keyword>
<evidence type="ECO:0000256" key="1">
    <source>
        <dbReference type="ARBA" id="ARBA00000085"/>
    </source>
</evidence>
<dbReference type="Pfam" id="PF02518">
    <property type="entry name" value="HATPase_c"/>
    <property type="match status" value="1"/>
</dbReference>
<reference evidence="14 15" key="1">
    <citation type="journal article" date="2010" name="Proc. Natl. Acad. Sci. U.S.A.">
        <title>A Nitrospira metagenome illuminates the physiology and evolution of globally important nitrite-oxidizing bacteria.</title>
        <authorList>
            <person name="Lucker S."/>
            <person name="Wagner M."/>
            <person name="Maixner F."/>
            <person name="Pelletier E."/>
            <person name="Koch H."/>
            <person name="Vacherie B."/>
            <person name="Rattei T."/>
            <person name="Sinninghe Damste J."/>
            <person name="Spieck E."/>
            <person name="Le Paslier D."/>
            <person name="Daims H."/>
        </authorList>
    </citation>
    <scope>NUCLEOTIDE SEQUENCE [LARGE SCALE GENOMIC DNA]</scope>
</reference>
<dbReference type="GO" id="GO:0000155">
    <property type="term" value="F:phosphorelay sensor kinase activity"/>
    <property type="evidence" value="ECO:0007669"/>
    <property type="project" value="InterPro"/>
</dbReference>
<accession>D8PDI9</accession>
<dbReference type="PANTHER" id="PTHR45436">
    <property type="entry name" value="SENSOR HISTIDINE KINASE YKOH"/>
    <property type="match status" value="1"/>
</dbReference>
<dbReference type="InterPro" id="IPR005467">
    <property type="entry name" value="His_kinase_dom"/>
</dbReference>
<evidence type="ECO:0000256" key="11">
    <source>
        <dbReference type="SAM" id="Phobius"/>
    </source>
</evidence>
<dbReference type="InterPro" id="IPR004358">
    <property type="entry name" value="Sig_transdc_His_kin-like_C"/>
</dbReference>
<dbReference type="PROSITE" id="PS50885">
    <property type="entry name" value="HAMP"/>
    <property type="match status" value="1"/>
</dbReference>
<dbReference type="Proteomes" id="UP000001660">
    <property type="component" value="Chromosome"/>
</dbReference>
<dbReference type="SUPFAM" id="SSF55874">
    <property type="entry name" value="ATPase domain of HSP90 chaperone/DNA topoisomerase II/histidine kinase"/>
    <property type="match status" value="1"/>
</dbReference>
<sequence length="481" mass="52905">MNSLGRLIRRTALILMGGLLLGFSALIYVGGDTLLSRYVDGRLLELAETLGRIIEQRPDVIRGAADELVVLGEKGRSQEEQHELREAAHSVRILSIDGQLLWKGSDVVPRPPVSASLLEQVKQGQTVFDMVQLREGSPVRRVSIPVPRRGQVRYMLQAEESLHFSKETLKGLAILLALGSGLVILVAWAGSAWIARTVLTPIGLLSRRAETMSEADLGERLSLDSPFQEFHRLTHTFNAMMDRFQKSCESQRRFVDYAAHEMQTPLTVLQGNLEVTLQKARSTEEYREALIGNLEQVEKLIALARSLLTLTKVTGDRPPLHLAPVELEPLLQELIIELKLLADDRRISLALEVVPVPTISADAQWLKQALINLLDNSLKYTPPGGSVTVRLRRSDGSLEIAVRDTGPGIEAEHVPFLFDRFYRADKARARESGGTGLGLAIVKGIVEAHGGTVAVDTQPGKGSEFTIRLPLGRAPEGHPSN</sequence>
<evidence type="ECO:0000256" key="3">
    <source>
        <dbReference type="ARBA" id="ARBA00012438"/>
    </source>
</evidence>
<dbReference type="SMART" id="SM00304">
    <property type="entry name" value="HAMP"/>
    <property type="match status" value="1"/>
</dbReference>
<evidence type="ECO:0000259" key="12">
    <source>
        <dbReference type="PROSITE" id="PS50109"/>
    </source>
</evidence>
<dbReference type="EMBL" id="FP929003">
    <property type="protein sequence ID" value="CBK41298.1"/>
    <property type="molecule type" value="Genomic_DNA"/>
</dbReference>
<dbReference type="Gene3D" id="1.10.287.130">
    <property type="match status" value="1"/>
</dbReference>
<dbReference type="InterPro" id="IPR003661">
    <property type="entry name" value="HisK_dim/P_dom"/>
</dbReference>
<dbReference type="SUPFAM" id="SSF158472">
    <property type="entry name" value="HAMP domain-like"/>
    <property type="match status" value="1"/>
</dbReference>
<dbReference type="Gene3D" id="6.10.340.10">
    <property type="match status" value="1"/>
</dbReference>
<evidence type="ECO:0000256" key="4">
    <source>
        <dbReference type="ARBA" id="ARBA00022553"/>
    </source>
</evidence>